<sequence length="56" mass="6490">MASFDGPISATQVAAHMHKIPKYAATYRKRLRVAYVIRETERGEIDFTVPFLREHL</sequence>
<gene>
    <name evidence="1" type="ORF">BMYO_0116</name>
</gene>
<dbReference type="AlphaFoldDB" id="A0A261FQY8"/>
<dbReference type="Proteomes" id="UP000216871">
    <property type="component" value="Unassembled WGS sequence"/>
</dbReference>
<accession>A0A261FQY8</accession>
<keyword evidence="2" id="KW-1185">Reference proteome</keyword>
<reference evidence="1 2" key="1">
    <citation type="journal article" date="2017" name="BMC Genomics">
        <title>Comparative genomic and phylogenomic analyses of the Bifidobacteriaceae family.</title>
        <authorList>
            <person name="Lugli G.A."/>
            <person name="Milani C."/>
            <person name="Turroni F."/>
            <person name="Duranti S."/>
            <person name="Mancabelli L."/>
            <person name="Mangifesta M."/>
            <person name="Ferrario C."/>
            <person name="Modesto M."/>
            <person name="Mattarelli P."/>
            <person name="Jiri K."/>
            <person name="van Sinderen D."/>
            <person name="Ventura M."/>
        </authorList>
    </citation>
    <scope>NUCLEOTIDE SEQUENCE [LARGE SCALE GENOMIC DNA]</scope>
    <source>
        <strain evidence="1 2">DSM 100196</strain>
    </source>
</reference>
<name>A0A261FQY8_9BIFI</name>
<organism evidence="1 2">
    <name type="scientific">Bifidobacterium myosotis</name>
    <dbReference type="NCBI Taxonomy" id="1630166"/>
    <lineage>
        <taxon>Bacteria</taxon>
        <taxon>Bacillati</taxon>
        <taxon>Actinomycetota</taxon>
        <taxon>Actinomycetes</taxon>
        <taxon>Bifidobacteriales</taxon>
        <taxon>Bifidobacteriaceae</taxon>
        <taxon>Bifidobacterium</taxon>
    </lineage>
</organism>
<protein>
    <submittedName>
        <fullName evidence="1">ATPase AAA</fullName>
    </submittedName>
</protein>
<proteinExistence type="predicted"/>
<dbReference type="EMBL" id="MWWW01000002">
    <property type="protein sequence ID" value="OZG61602.1"/>
    <property type="molecule type" value="Genomic_DNA"/>
</dbReference>
<evidence type="ECO:0000313" key="1">
    <source>
        <dbReference type="EMBL" id="OZG61602.1"/>
    </source>
</evidence>
<comment type="caution">
    <text evidence="1">The sequence shown here is derived from an EMBL/GenBank/DDBJ whole genome shotgun (WGS) entry which is preliminary data.</text>
</comment>
<evidence type="ECO:0000313" key="2">
    <source>
        <dbReference type="Proteomes" id="UP000216871"/>
    </source>
</evidence>